<evidence type="ECO:0000313" key="2">
    <source>
        <dbReference type="Proteomes" id="UP000062317"/>
    </source>
</evidence>
<name>A0A105V4A0_9BURK</name>
<organism evidence="1 2">
    <name type="scientific">Burkholderia territorii</name>
    <dbReference type="NCBI Taxonomy" id="1503055"/>
    <lineage>
        <taxon>Bacteria</taxon>
        <taxon>Pseudomonadati</taxon>
        <taxon>Pseudomonadota</taxon>
        <taxon>Betaproteobacteria</taxon>
        <taxon>Burkholderiales</taxon>
        <taxon>Burkholderiaceae</taxon>
        <taxon>Burkholderia</taxon>
        <taxon>Burkholderia cepacia complex</taxon>
    </lineage>
</organism>
<dbReference type="AlphaFoldDB" id="A0A105V4A0"/>
<sequence length="143" mass="16074">MTKEVNAKIVDSALQKGWRLEAIFHLGGMTADDAYPTAFEDAVDEDFEDVARVLGVSAGRAATIDRDALFEFARLKGKFGFLVLAATPVRTYLADTESYSASWNHYRSKWFYVEELGAAVPAIETWVAKECADDRRRSRRDTQ</sequence>
<proteinExistence type="predicted"/>
<comment type="caution">
    <text evidence="1">The sequence shown here is derived from an EMBL/GenBank/DDBJ whole genome shotgun (WGS) entry which is preliminary data.</text>
</comment>
<dbReference type="EMBL" id="LPEQ01000113">
    <property type="protein sequence ID" value="KVV40831.1"/>
    <property type="molecule type" value="Genomic_DNA"/>
</dbReference>
<evidence type="ECO:0000313" key="1">
    <source>
        <dbReference type="EMBL" id="KVV40831.1"/>
    </source>
</evidence>
<keyword evidence="2" id="KW-1185">Reference proteome</keyword>
<dbReference type="Proteomes" id="UP000062317">
    <property type="component" value="Unassembled WGS sequence"/>
</dbReference>
<protein>
    <submittedName>
        <fullName evidence="1">Uncharacterized protein</fullName>
    </submittedName>
</protein>
<gene>
    <name evidence="1" type="ORF">WT27_12950</name>
</gene>
<dbReference type="RefSeq" id="WP_060108155.1">
    <property type="nucleotide sequence ID" value="NZ_LPEQ01000113.1"/>
</dbReference>
<reference evidence="1 2" key="1">
    <citation type="submission" date="2015-11" db="EMBL/GenBank/DDBJ databases">
        <title>Expanding the genomic diversity of Burkholderia species for the development of highly accurate diagnostics.</title>
        <authorList>
            <person name="Sahl J."/>
            <person name="Keim P."/>
            <person name="Wagner D."/>
        </authorList>
    </citation>
    <scope>NUCLEOTIDE SEQUENCE [LARGE SCALE GENOMIC DNA]</scope>
    <source>
        <strain evidence="1 2">MSMB1301WGS</strain>
    </source>
</reference>
<accession>A0A105V4A0</accession>